<protein>
    <submittedName>
        <fullName evidence="2">Glycosyltransferase</fullName>
        <ecNumber evidence="2">2.4.-.-</ecNumber>
    </submittedName>
</protein>
<keyword evidence="2" id="KW-0328">Glycosyltransferase</keyword>
<comment type="caution">
    <text evidence="2">The sequence shown here is derived from an EMBL/GenBank/DDBJ whole genome shotgun (WGS) entry which is preliminary data.</text>
</comment>
<dbReference type="SUPFAM" id="SSF53448">
    <property type="entry name" value="Nucleotide-diphospho-sugar transferases"/>
    <property type="match status" value="1"/>
</dbReference>
<evidence type="ECO:0000313" key="3">
    <source>
        <dbReference type="Proteomes" id="UP001310248"/>
    </source>
</evidence>
<reference evidence="2 3" key="2">
    <citation type="submission" date="2023-12" db="EMBL/GenBank/DDBJ databases">
        <authorList>
            <consortium name="Cladostephus spongiosus"/>
            <person name="Lorente B."/>
            <person name="Cabral C."/>
            <person name="Frias J."/>
            <person name="Faria J."/>
            <person name="Toubarro D."/>
        </authorList>
    </citation>
    <scope>NUCLEOTIDE SEQUENCE [LARGE SCALE GENOMIC DNA]</scope>
    <source>
        <strain evidence="2 3">ZMCS4</strain>
    </source>
</reference>
<feature type="domain" description="Glycosyltransferase 2-like" evidence="1">
    <location>
        <begin position="9"/>
        <end position="187"/>
    </location>
</feature>
<dbReference type="EMBL" id="JAYDYW010000017">
    <property type="protein sequence ID" value="MEE1676027.1"/>
    <property type="molecule type" value="Genomic_DNA"/>
</dbReference>
<gene>
    <name evidence="2" type="ORF">SNR37_001354</name>
</gene>
<dbReference type="GO" id="GO:0016757">
    <property type="term" value="F:glycosyltransferase activity"/>
    <property type="evidence" value="ECO:0007669"/>
    <property type="project" value="UniProtKB-KW"/>
</dbReference>
<dbReference type="InterPro" id="IPR001173">
    <property type="entry name" value="Glyco_trans_2-like"/>
</dbReference>
<organism evidence="2 3">
    <name type="scientific">Agarivorans aestuarii</name>
    <dbReference type="NCBI Taxonomy" id="1563703"/>
    <lineage>
        <taxon>Bacteria</taxon>
        <taxon>Pseudomonadati</taxon>
        <taxon>Pseudomonadota</taxon>
        <taxon>Gammaproteobacteria</taxon>
        <taxon>Alteromonadales</taxon>
        <taxon>Alteromonadaceae</taxon>
        <taxon>Agarivorans</taxon>
    </lineage>
</organism>
<dbReference type="RefSeq" id="WP_329776769.1">
    <property type="nucleotide sequence ID" value="NZ_JAYDYW010000017.1"/>
</dbReference>
<sequence length="306" mass="35037">MITSVNSISIISLTYNNWRLLDNAFRSLVSQQLPNVSFIEYIVVDDASPDFNAGEVHDLAMKYGVADKFDFSVRQNAKNIGTVASFNGAIQVSKGDIIIPLSGDDCFAGPNVIGAVVKFFNKNNSLIVTGLRVPVIDGKVYENDLIPDVKYHWLFEGDEQTPLLEQLCLKKNIISGASTYYRREVFELLGKFDENYRLLEDFPFYEKALNNGVKIELLKEKTLLYSMNGISNDSQPHPLLTKDYSRLMNCISKNPNLSFWQKRQVVFNKVFDRTKRSEFFIVLAYLDCFLLRKYESMRKSLVKRIT</sequence>
<keyword evidence="2" id="KW-0808">Transferase</keyword>
<evidence type="ECO:0000259" key="1">
    <source>
        <dbReference type="Pfam" id="PF00535"/>
    </source>
</evidence>
<dbReference type="InterPro" id="IPR029044">
    <property type="entry name" value="Nucleotide-diphossugar_trans"/>
</dbReference>
<proteinExistence type="predicted"/>
<accession>A0ABU7G9G7</accession>
<dbReference type="PANTHER" id="PTHR22916">
    <property type="entry name" value="GLYCOSYLTRANSFERASE"/>
    <property type="match status" value="1"/>
</dbReference>
<dbReference type="Gene3D" id="3.90.550.10">
    <property type="entry name" value="Spore Coat Polysaccharide Biosynthesis Protein SpsA, Chain A"/>
    <property type="match status" value="1"/>
</dbReference>
<keyword evidence="3" id="KW-1185">Reference proteome</keyword>
<evidence type="ECO:0000313" key="2">
    <source>
        <dbReference type="EMBL" id="MEE1676027.1"/>
    </source>
</evidence>
<name>A0ABU7G9G7_9ALTE</name>
<dbReference type="PANTHER" id="PTHR22916:SF3">
    <property type="entry name" value="UDP-GLCNAC:BETAGAL BETA-1,3-N-ACETYLGLUCOSAMINYLTRANSFERASE-LIKE PROTEIN 1"/>
    <property type="match status" value="1"/>
</dbReference>
<reference evidence="3" key="1">
    <citation type="submission" date="2023-07" db="EMBL/GenBank/DDBJ databases">
        <title>Draft genome sequence of Agarivorans aestuarii strain ZMCS4, a CAZymes producing bacteria isolated from the marine brown algae Clodostephus spongiosus.</title>
        <authorList>
            <person name="Lorente B."/>
            <person name="Cabral C."/>
            <person name="Frias J."/>
            <person name="Faria J."/>
            <person name="Toubarro D."/>
        </authorList>
    </citation>
    <scope>NUCLEOTIDE SEQUENCE [LARGE SCALE GENOMIC DNA]</scope>
    <source>
        <strain evidence="3">ZMCS4</strain>
    </source>
</reference>
<dbReference type="EC" id="2.4.-.-" evidence="2"/>
<dbReference type="Pfam" id="PF00535">
    <property type="entry name" value="Glycos_transf_2"/>
    <property type="match status" value="1"/>
</dbReference>
<dbReference type="Proteomes" id="UP001310248">
    <property type="component" value="Unassembled WGS sequence"/>
</dbReference>